<dbReference type="GO" id="GO:0003677">
    <property type="term" value="F:DNA binding"/>
    <property type="evidence" value="ECO:0007669"/>
    <property type="project" value="UniProtKB-KW"/>
</dbReference>
<keyword evidence="2" id="KW-0805">Transcription regulation</keyword>
<proteinExistence type="predicted"/>
<comment type="caution">
    <text evidence="7">The sequence shown here is derived from an EMBL/GenBank/DDBJ whole genome shotgun (WGS) entry which is preliminary data.</text>
</comment>
<organism evidence="7 8">
    <name type="scientific">Pisum sativum</name>
    <name type="common">Garden pea</name>
    <name type="synonym">Lathyrus oleraceus</name>
    <dbReference type="NCBI Taxonomy" id="3888"/>
    <lineage>
        <taxon>Eukaryota</taxon>
        <taxon>Viridiplantae</taxon>
        <taxon>Streptophyta</taxon>
        <taxon>Embryophyta</taxon>
        <taxon>Tracheophyta</taxon>
        <taxon>Spermatophyta</taxon>
        <taxon>Magnoliopsida</taxon>
        <taxon>eudicotyledons</taxon>
        <taxon>Gunneridae</taxon>
        <taxon>Pentapetalae</taxon>
        <taxon>rosids</taxon>
        <taxon>fabids</taxon>
        <taxon>Fabales</taxon>
        <taxon>Fabaceae</taxon>
        <taxon>Papilionoideae</taxon>
        <taxon>50 kb inversion clade</taxon>
        <taxon>NPAAA clade</taxon>
        <taxon>Hologalegina</taxon>
        <taxon>IRL clade</taxon>
        <taxon>Fabeae</taxon>
        <taxon>Lathyrus</taxon>
    </lineage>
</organism>
<keyword evidence="5" id="KW-0539">Nucleus</keyword>
<keyword evidence="3" id="KW-0238">DNA-binding</keyword>
<dbReference type="Gene3D" id="2.40.330.10">
    <property type="entry name" value="DNA-binding pseudobarrel domain"/>
    <property type="match status" value="1"/>
</dbReference>
<dbReference type="AlphaFoldDB" id="A0A9D5BN70"/>
<sequence length="178" mass="20635">MMDLDYLEYEDTRQLNKLKNKEGCVEELNVGKGKGQKRKRSPSPGPSYILIPSDNLSYAYSSSLDDNSNDSSEFESEECIWERKVKLGKVIKKNMMQITRKVIRMCLSIPQSSMELLNTDTEVSYQCQLKKRNGVEEKFLANGWYEFAKNRRMKRGGVLEFCLYYPLATKNLVFGVNR</sequence>
<evidence type="ECO:0000256" key="3">
    <source>
        <dbReference type="ARBA" id="ARBA00023125"/>
    </source>
</evidence>
<evidence type="ECO:0008006" key="9">
    <source>
        <dbReference type="Google" id="ProtNLM"/>
    </source>
</evidence>
<accession>A0A9D5BN70</accession>
<evidence type="ECO:0000256" key="6">
    <source>
        <dbReference type="SAM" id="MobiDB-lite"/>
    </source>
</evidence>
<evidence type="ECO:0000313" key="8">
    <source>
        <dbReference type="Proteomes" id="UP001058974"/>
    </source>
</evidence>
<dbReference type="EMBL" id="JAMSHJ010000001">
    <property type="protein sequence ID" value="KAI5446848.1"/>
    <property type="molecule type" value="Genomic_DNA"/>
</dbReference>
<evidence type="ECO:0000256" key="2">
    <source>
        <dbReference type="ARBA" id="ARBA00023015"/>
    </source>
</evidence>
<dbReference type="Proteomes" id="UP001058974">
    <property type="component" value="Chromosome 1"/>
</dbReference>
<evidence type="ECO:0000256" key="5">
    <source>
        <dbReference type="ARBA" id="ARBA00023242"/>
    </source>
</evidence>
<dbReference type="InterPro" id="IPR015300">
    <property type="entry name" value="DNA-bd_pseudobarrel_sf"/>
</dbReference>
<evidence type="ECO:0000256" key="1">
    <source>
        <dbReference type="ARBA" id="ARBA00004123"/>
    </source>
</evidence>
<name>A0A9D5BN70_PEA</name>
<protein>
    <recommendedName>
        <fullName evidence="9">TF-B3 domain-containing protein</fullName>
    </recommendedName>
</protein>
<evidence type="ECO:0000313" key="7">
    <source>
        <dbReference type="EMBL" id="KAI5446848.1"/>
    </source>
</evidence>
<feature type="region of interest" description="Disordered" evidence="6">
    <location>
        <begin position="29"/>
        <end position="48"/>
    </location>
</feature>
<gene>
    <name evidence="7" type="ORF">KIW84_014620</name>
</gene>
<dbReference type="Gramene" id="Psat01G0462000-T1">
    <property type="protein sequence ID" value="KAI5446848.1"/>
    <property type="gene ID" value="KIW84_014620"/>
</dbReference>
<dbReference type="SUPFAM" id="SSF101936">
    <property type="entry name" value="DNA-binding pseudobarrel domain"/>
    <property type="match status" value="1"/>
</dbReference>
<keyword evidence="4" id="KW-0804">Transcription</keyword>
<comment type="subcellular location">
    <subcellularLocation>
        <location evidence="1">Nucleus</location>
    </subcellularLocation>
</comment>
<dbReference type="GO" id="GO:0005634">
    <property type="term" value="C:nucleus"/>
    <property type="evidence" value="ECO:0007669"/>
    <property type="project" value="UniProtKB-SubCell"/>
</dbReference>
<evidence type="ECO:0000256" key="4">
    <source>
        <dbReference type="ARBA" id="ARBA00023163"/>
    </source>
</evidence>
<reference evidence="7 8" key="1">
    <citation type="journal article" date="2022" name="Nat. Genet.">
        <title>Improved pea reference genome and pan-genome highlight genomic features and evolutionary characteristics.</title>
        <authorList>
            <person name="Yang T."/>
            <person name="Liu R."/>
            <person name="Luo Y."/>
            <person name="Hu S."/>
            <person name="Wang D."/>
            <person name="Wang C."/>
            <person name="Pandey M.K."/>
            <person name="Ge S."/>
            <person name="Xu Q."/>
            <person name="Li N."/>
            <person name="Li G."/>
            <person name="Huang Y."/>
            <person name="Saxena R.K."/>
            <person name="Ji Y."/>
            <person name="Li M."/>
            <person name="Yan X."/>
            <person name="He Y."/>
            <person name="Liu Y."/>
            <person name="Wang X."/>
            <person name="Xiang C."/>
            <person name="Varshney R.K."/>
            <person name="Ding H."/>
            <person name="Gao S."/>
            <person name="Zong X."/>
        </authorList>
    </citation>
    <scope>NUCLEOTIDE SEQUENCE [LARGE SCALE GENOMIC DNA]</scope>
    <source>
        <strain evidence="7 8">cv. Zhongwan 6</strain>
    </source>
</reference>
<keyword evidence="8" id="KW-1185">Reference proteome</keyword>